<reference evidence="7 8" key="1">
    <citation type="journal article" date="2015" name="Genome Announc.">
        <title>Expanding the biotechnology potential of lactobacilli through comparative genomics of 213 strains and associated genera.</title>
        <authorList>
            <person name="Sun Z."/>
            <person name="Harris H.M."/>
            <person name="McCann A."/>
            <person name="Guo C."/>
            <person name="Argimon S."/>
            <person name="Zhang W."/>
            <person name="Yang X."/>
            <person name="Jeffery I.B."/>
            <person name="Cooney J.C."/>
            <person name="Kagawa T.F."/>
            <person name="Liu W."/>
            <person name="Song Y."/>
            <person name="Salvetti E."/>
            <person name="Wrobel A."/>
            <person name="Rasinkangas P."/>
            <person name="Parkhill J."/>
            <person name="Rea M.C."/>
            <person name="O'Sullivan O."/>
            <person name="Ritari J."/>
            <person name="Douillard F.P."/>
            <person name="Paul Ross R."/>
            <person name="Yang R."/>
            <person name="Briner A.E."/>
            <person name="Felis G.E."/>
            <person name="de Vos W.M."/>
            <person name="Barrangou R."/>
            <person name="Klaenhammer T.R."/>
            <person name="Caufield P.W."/>
            <person name="Cui Y."/>
            <person name="Zhang H."/>
            <person name="O'Toole P.W."/>
        </authorList>
    </citation>
    <scope>NUCLEOTIDE SEQUENCE [LARGE SCALE GENOMIC DNA]</scope>
    <source>
        <strain evidence="7 8">DSM 23026</strain>
    </source>
</reference>
<dbReference type="Proteomes" id="UP000051249">
    <property type="component" value="Unassembled WGS sequence"/>
</dbReference>
<protein>
    <recommendedName>
        <fullName evidence="6">Guanylate kinase-like domain-containing protein</fullName>
    </recommendedName>
</protein>
<evidence type="ECO:0000256" key="3">
    <source>
        <dbReference type="ARBA" id="ARBA00022679"/>
    </source>
</evidence>
<comment type="catalytic activity">
    <reaction evidence="5">
        <text>GMP + ATP = GDP + ADP</text>
        <dbReference type="Rhea" id="RHEA:20780"/>
        <dbReference type="ChEBI" id="CHEBI:30616"/>
        <dbReference type="ChEBI" id="CHEBI:58115"/>
        <dbReference type="ChEBI" id="CHEBI:58189"/>
        <dbReference type="ChEBI" id="CHEBI:456216"/>
        <dbReference type="EC" id="2.7.4.8"/>
    </reaction>
</comment>
<organism evidence="7 8">
    <name type="scientific">Pediococcus argentinicus</name>
    <dbReference type="NCBI Taxonomy" id="480391"/>
    <lineage>
        <taxon>Bacteria</taxon>
        <taxon>Bacillati</taxon>
        <taxon>Bacillota</taxon>
        <taxon>Bacilli</taxon>
        <taxon>Lactobacillales</taxon>
        <taxon>Lactobacillaceae</taxon>
        <taxon>Pediococcus</taxon>
    </lineage>
</organism>
<keyword evidence="8" id="KW-1185">Reference proteome</keyword>
<dbReference type="SMART" id="SM00072">
    <property type="entry name" value="GuKc"/>
    <property type="match status" value="1"/>
</dbReference>
<dbReference type="InterPro" id="IPR008145">
    <property type="entry name" value="GK/Ca_channel_bsu"/>
</dbReference>
<dbReference type="PANTHER" id="PTHR23117">
    <property type="entry name" value="GUANYLATE KINASE-RELATED"/>
    <property type="match status" value="1"/>
</dbReference>
<dbReference type="InterPro" id="IPR008144">
    <property type="entry name" value="Guanylate_kin-like_dom"/>
</dbReference>
<sequence length="188" mass="21952">MTNRLIVITGATGTGKTTVSDYLKEKYKIVPVITHTTRPPRFNEENGVDYYFENDQSFEDNHYLERVKYSNYQYGSSYEGLRKAWKVNPIASIVLDTQGAITYAEKLTNEVEIWFLKVSDERVLRERLIHRGDKIESIDRRMQSSEYRRDLVLPEQLQQTAQVIPSESWSQTKKQVDLLVGKLQEQLV</sequence>
<evidence type="ECO:0000256" key="4">
    <source>
        <dbReference type="ARBA" id="ARBA00022777"/>
    </source>
</evidence>
<accession>A0A0R2NJ93</accession>
<feature type="domain" description="Guanylate kinase-like" evidence="6">
    <location>
        <begin position="3"/>
        <end position="188"/>
    </location>
</feature>
<dbReference type="SUPFAM" id="SSF52540">
    <property type="entry name" value="P-loop containing nucleoside triphosphate hydrolases"/>
    <property type="match status" value="1"/>
</dbReference>
<dbReference type="GO" id="GO:0005829">
    <property type="term" value="C:cytosol"/>
    <property type="evidence" value="ECO:0007669"/>
    <property type="project" value="TreeGrafter"/>
</dbReference>
<comment type="caution">
    <text evidence="7">The sequence shown here is derived from an EMBL/GenBank/DDBJ whole genome shotgun (WGS) entry which is preliminary data.</text>
</comment>
<evidence type="ECO:0000313" key="8">
    <source>
        <dbReference type="Proteomes" id="UP000051249"/>
    </source>
</evidence>
<proteinExistence type="inferred from homology"/>
<dbReference type="GO" id="GO:0004385">
    <property type="term" value="F:GMP kinase activity"/>
    <property type="evidence" value="ECO:0007669"/>
    <property type="project" value="UniProtKB-EC"/>
</dbReference>
<dbReference type="AlphaFoldDB" id="A0A0R2NJ93"/>
<dbReference type="RefSeq" id="WP_057798234.1">
    <property type="nucleotide sequence ID" value="NZ_BJZZ01000005.1"/>
</dbReference>
<dbReference type="EMBL" id="JQCQ01000005">
    <property type="protein sequence ID" value="KRO25870.1"/>
    <property type="molecule type" value="Genomic_DNA"/>
</dbReference>
<evidence type="ECO:0000256" key="2">
    <source>
        <dbReference type="ARBA" id="ARBA00005790"/>
    </source>
</evidence>
<dbReference type="PATRIC" id="fig|480391.4.peg.1429"/>
<evidence type="ECO:0000256" key="5">
    <source>
        <dbReference type="ARBA" id="ARBA00048594"/>
    </source>
</evidence>
<dbReference type="PROSITE" id="PS50052">
    <property type="entry name" value="GUANYLATE_KINASE_2"/>
    <property type="match status" value="1"/>
</dbReference>
<dbReference type="OrthoDB" id="1033810at2"/>
<evidence type="ECO:0000256" key="1">
    <source>
        <dbReference type="ARBA" id="ARBA00003531"/>
    </source>
</evidence>
<keyword evidence="3" id="KW-0808">Transferase</keyword>
<comment type="similarity">
    <text evidence="2">Belongs to the guanylate kinase family.</text>
</comment>
<evidence type="ECO:0000313" key="7">
    <source>
        <dbReference type="EMBL" id="KRO25870.1"/>
    </source>
</evidence>
<dbReference type="PANTHER" id="PTHR23117:SF13">
    <property type="entry name" value="GUANYLATE KINASE"/>
    <property type="match status" value="1"/>
</dbReference>
<dbReference type="Pfam" id="PF00625">
    <property type="entry name" value="Guanylate_kin"/>
    <property type="match status" value="1"/>
</dbReference>
<gene>
    <name evidence="7" type="ORF">IV88_GL001405</name>
</gene>
<dbReference type="InterPro" id="IPR027417">
    <property type="entry name" value="P-loop_NTPase"/>
</dbReference>
<dbReference type="Gene3D" id="3.40.50.300">
    <property type="entry name" value="P-loop containing nucleotide triphosphate hydrolases"/>
    <property type="match status" value="1"/>
</dbReference>
<comment type="function">
    <text evidence="1">Essential for recycling GMP and indirectly, cGMP.</text>
</comment>
<name>A0A0R2NJ93_9LACO</name>
<keyword evidence="4" id="KW-0418">Kinase</keyword>
<evidence type="ECO:0000259" key="6">
    <source>
        <dbReference type="PROSITE" id="PS50052"/>
    </source>
</evidence>